<sequence length="297" mass="34026">MNCLWWSCNRPQTSELRSPSLSWWSHEKETAEAQNKPRVDPHRTRLPHPTLPETIVFTMAHNDRLPGKGSLLNRPMTSPLSFSYRKSLFVGRLVMWTDSGEKTVRFGQPSQPLPQWEGVDARKGGHKDPLSRLNYCLTREPVRETTILWSRQTMNACSSASGLTSRRLLVKDVPKFGLPTWGLSLIPSPETAVISREAGTMLPLRWLLQRSNTLVRFRATGLTTKFFLRRQPRGQPSMGRAARLTWTDDTTTASLVSSLCHNRKLSKPRYCRSRPDTDERDRIVCHELRASWKHGIE</sequence>
<feature type="compositionally biased region" description="Basic and acidic residues" evidence="1">
    <location>
        <begin position="27"/>
        <end position="43"/>
    </location>
</feature>
<proteinExistence type="predicted"/>
<feature type="region of interest" description="Disordered" evidence="1">
    <location>
        <begin position="27"/>
        <end position="47"/>
    </location>
</feature>
<feature type="region of interest" description="Disordered" evidence="1">
    <location>
        <begin position="105"/>
        <end position="125"/>
    </location>
</feature>
<dbReference type="EMBL" id="JAWDGP010001852">
    <property type="protein sequence ID" value="KAK3787572.1"/>
    <property type="molecule type" value="Genomic_DNA"/>
</dbReference>
<organism evidence="2 3">
    <name type="scientific">Elysia crispata</name>
    <name type="common">lettuce slug</name>
    <dbReference type="NCBI Taxonomy" id="231223"/>
    <lineage>
        <taxon>Eukaryota</taxon>
        <taxon>Metazoa</taxon>
        <taxon>Spiralia</taxon>
        <taxon>Lophotrochozoa</taxon>
        <taxon>Mollusca</taxon>
        <taxon>Gastropoda</taxon>
        <taxon>Heterobranchia</taxon>
        <taxon>Euthyneura</taxon>
        <taxon>Panpulmonata</taxon>
        <taxon>Sacoglossa</taxon>
        <taxon>Placobranchoidea</taxon>
        <taxon>Plakobranchidae</taxon>
        <taxon>Elysia</taxon>
    </lineage>
</organism>
<comment type="caution">
    <text evidence="2">The sequence shown here is derived from an EMBL/GenBank/DDBJ whole genome shotgun (WGS) entry which is preliminary data.</text>
</comment>
<keyword evidence="3" id="KW-1185">Reference proteome</keyword>
<reference evidence="2" key="1">
    <citation type="journal article" date="2023" name="G3 (Bethesda)">
        <title>A reference genome for the long-term kleptoplast-retaining sea slug Elysia crispata morphotype clarki.</title>
        <authorList>
            <person name="Eastman K.E."/>
            <person name="Pendleton A.L."/>
            <person name="Shaikh M.A."/>
            <person name="Suttiyut T."/>
            <person name="Ogas R."/>
            <person name="Tomko P."/>
            <person name="Gavelis G."/>
            <person name="Widhalm J.R."/>
            <person name="Wisecaver J.H."/>
        </authorList>
    </citation>
    <scope>NUCLEOTIDE SEQUENCE</scope>
    <source>
        <strain evidence="2">ECLA1</strain>
    </source>
</reference>
<evidence type="ECO:0000313" key="3">
    <source>
        <dbReference type="Proteomes" id="UP001283361"/>
    </source>
</evidence>
<name>A0AAE1AIV9_9GAST</name>
<dbReference type="Proteomes" id="UP001283361">
    <property type="component" value="Unassembled WGS sequence"/>
</dbReference>
<evidence type="ECO:0000256" key="1">
    <source>
        <dbReference type="SAM" id="MobiDB-lite"/>
    </source>
</evidence>
<accession>A0AAE1AIV9</accession>
<dbReference type="AlphaFoldDB" id="A0AAE1AIV9"/>
<evidence type="ECO:0000313" key="2">
    <source>
        <dbReference type="EMBL" id="KAK3787572.1"/>
    </source>
</evidence>
<protein>
    <submittedName>
        <fullName evidence="2">Uncharacterized protein</fullName>
    </submittedName>
</protein>
<gene>
    <name evidence="2" type="ORF">RRG08_025903</name>
</gene>